<protein>
    <recommendedName>
        <fullName evidence="5">DivIVA domain-containing protein</fullName>
    </recommendedName>
</protein>
<sequence length="198" mass="22005">MNPDEDTADTPTFGVSLRGYRRAEVDEYVRSVRVKAERQADALREAQARLEELGSDPAVPLEAPGSGAIGARVERIVALAESEAREIREQAAQDVADMRAELERESDQARRFREQAAKASAEESRRLVTRAENEVAKLRETRADLLDQLVKIGETVDLVTERLEEKKAAPKPRQPDNRPKPRDPVADAKERLGKAAAN</sequence>
<reference evidence="3 4" key="1">
    <citation type="submission" date="2019-06" db="EMBL/GenBank/DDBJ databases">
        <title>Amycolatopsis alkalitolerans sp. nov., isolated from Gastrodia elata Blume.</title>
        <authorList>
            <person name="Narsing Rao M.P."/>
            <person name="Li W.J."/>
        </authorList>
    </citation>
    <scope>NUCLEOTIDE SEQUENCE [LARGE SCALE GENOMIC DNA]</scope>
    <source>
        <strain evidence="3 4">SYSUP0005</strain>
    </source>
</reference>
<feature type="region of interest" description="Disordered" evidence="2">
    <location>
        <begin position="163"/>
        <end position="198"/>
    </location>
</feature>
<keyword evidence="1" id="KW-0175">Coiled coil</keyword>
<evidence type="ECO:0000256" key="1">
    <source>
        <dbReference type="SAM" id="Coils"/>
    </source>
</evidence>
<evidence type="ECO:0000313" key="4">
    <source>
        <dbReference type="Proteomes" id="UP000305546"/>
    </source>
</evidence>
<accession>A0A5C4LW15</accession>
<organism evidence="3 4">
    <name type="scientific">Amycolatopsis alkalitolerans</name>
    <dbReference type="NCBI Taxonomy" id="2547244"/>
    <lineage>
        <taxon>Bacteria</taxon>
        <taxon>Bacillati</taxon>
        <taxon>Actinomycetota</taxon>
        <taxon>Actinomycetes</taxon>
        <taxon>Pseudonocardiales</taxon>
        <taxon>Pseudonocardiaceae</taxon>
        <taxon>Amycolatopsis</taxon>
    </lineage>
</organism>
<comment type="caution">
    <text evidence="3">The sequence shown here is derived from an EMBL/GenBank/DDBJ whole genome shotgun (WGS) entry which is preliminary data.</text>
</comment>
<evidence type="ECO:0008006" key="5">
    <source>
        <dbReference type="Google" id="ProtNLM"/>
    </source>
</evidence>
<keyword evidence="4" id="KW-1185">Reference proteome</keyword>
<name>A0A5C4LW15_9PSEU</name>
<gene>
    <name evidence="3" type="ORF">FG385_21345</name>
</gene>
<feature type="coiled-coil region" evidence="1">
    <location>
        <begin position="88"/>
        <end position="148"/>
    </location>
</feature>
<dbReference type="RefSeq" id="WP_139098530.1">
    <property type="nucleotide sequence ID" value="NZ_VDFW01000019.1"/>
</dbReference>
<evidence type="ECO:0000313" key="3">
    <source>
        <dbReference type="EMBL" id="TNC23573.1"/>
    </source>
</evidence>
<dbReference type="EMBL" id="VDFW01000019">
    <property type="protein sequence ID" value="TNC23573.1"/>
    <property type="molecule type" value="Genomic_DNA"/>
</dbReference>
<evidence type="ECO:0000256" key="2">
    <source>
        <dbReference type="SAM" id="MobiDB-lite"/>
    </source>
</evidence>
<proteinExistence type="predicted"/>
<dbReference type="OrthoDB" id="3629094at2"/>
<dbReference type="Proteomes" id="UP000305546">
    <property type="component" value="Unassembled WGS sequence"/>
</dbReference>
<dbReference type="AlphaFoldDB" id="A0A5C4LW15"/>